<protein>
    <submittedName>
        <fullName evidence="2">Uncharacterized protein</fullName>
    </submittedName>
</protein>
<sequence>MKHCAVRELGFSTLIKLISSTENSSSLASSETTRKTKTMTTQTCVAQQNKYFKKGSEGTTTAPRKQNLENTDGDGVDVVVLVEVEVESCAGQELLEALDGSDKEVLRLQLSPSSVGNNSMIGLGFSGINSIKPSGVLAVRMAVILIRSSFMSATSFSISWLVVPVGWMMGGVMNGGDFIWDFIFDEVTQEDKEDEDEDEAREESGSAILRDPGPGFAGISGMTLISENTGTVTVLEGTTELEEAATDLTDP</sequence>
<evidence type="ECO:0000313" key="3">
    <source>
        <dbReference type="Proteomes" id="UP000314294"/>
    </source>
</evidence>
<dbReference type="EMBL" id="SRLO01000024">
    <property type="protein sequence ID" value="TNN84789.1"/>
    <property type="molecule type" value="Genomic_DNA"/>
</dbReference>
<evidence type="ECO:0000256" key="1">
    <source>
        <dbReference type="SAM" id="MobiDB-lite"/>
    </source>
</evidence>
<gene>
    <name evidence="2" type="ORF">EYF80_004834</name>
</gene>
<accession>A0A4Z2J3H9</accession>
<proteinExistence type="predicted"/>
<reference evidence="2 3" key="1">
    <citation type="submission" date="2019-03" db="EMBL/GenBank/DDBJ databases">
        <title>First draft genome of Liparis tanakae, snailfish: a comprehensive survey of snailfish specific genes.</title>
        <authorList>
            <person name="Kim W."/>
            <person name="Song I."/>
            <person name="Jeong J.-H."/>
            <person name="Kim D."/>
            <person name="Kim S."/>
            <person name="Ryu S."/>
            <person name="Song J.Y."/>
            <person name="Lee S.K."/>
        </authorList>
    </citation>
    <scope>NUCLEOTIDE SEQUENCE [LARGE SCALE GENOMIC DNA]</scope>
    <source>
        <tissue evidence="2">Muscle</tissue>
    </source>
</reference>
<name>A0A4Z2J3H9_9TELE</name>
<keyword evidence="3" id="KW-1185">Reference proteome</keyword>
<feature type="compositionally biased region" description="Acidic residues" evidence="1">
    <location>
        <begin position="191"/>
        <end position="201"/>
    </location>
</feature>
<feature type="region of interest" description="Disordered" evidence="1">
    <location>
        <begin position="191"/>
        <end position="215"/>
    </location>
</feature>
<dbReference type="AlphaFoldDB" id="A0A4Z2J3H9"/>
<comment type="caution">
    <text evidence="2">The sequence shown here is derived from an EMBL/GenBank/DDBJ whole genome shotgun (WGS) entry which is preliminary data.</text>
</comment>
<evidence type="ECO:0000313" key="2">
    <source>
        <dbReference type="EMBL" id="TNN84789.1"/>
    </source>
</evidence>
<dbReference type="Proteomes" id="UP000314294">
    <property type="component" value="Unassembled WGS sequence"/>
</dbReference>
<organism evidence="2 3">
    <name type="scientific">Liparis tanakae</name>
    <name type="common">Tanaka's snailfish</name>
    <dbReference type="NCBI Taxonomy" id="230148"/>
    <lineage>
        <taxon>Eukaryota</taxon>
        <taxon>Metazoa</taxon>
        <taxon>Chordata</taxon>
        <taxon>Craniata</taxon>
        <taxon>Vertebrata</taxon>
        <taxon>Euteleostomi</taxon>
        <taxon>Actinopterygii</taxon>
        <taxon>Neopterygii</taxon>
        <taxon>Teleostei</taxon>
        <taxon>Neoteleostei</taxon>
        <taxon>Acanthomorphata</taxon>
        <taxon>Eupercaria</taxon>
        <taxon>Perciformes</taxon>
        <taxon>Cottioidei</taxon>
        <taxon>Cottales</taxon>
        <taxon>Liparidae</taxon>
        <taxon>Liparis</taxon>
    </lineage>
</organism>